<evidence type="ECO:0000313" key="6">
    <source>
        <dbReference type="Proteomes" id="UP001265746"/>
    </source>
</evidence>
<keyword evidence="3" id="KW-0862">Zinc</keyword>
<accession>A0AAD9SA03</accession>
<evidence type="ECO:0000259" key="4">
    <source>
        <dbReference type="PROSITE" id="PS51891"/>
    </source>
</evidence>
<dbReference type="GO" id="GO:0046872">
    <property type="term" value="F:metal ion binding"/>
    <property type="evidence" value="ECO:0007669"/>
    <property type="project" value="UniProtKB-KW"/>
</dbReference>
<dbReference type="InterPro" id="IPR006913">
    <property type="entry name" value="CENP-V/GFA"/>
</dbReference>
<sequence length="295" mass="32525">MADAQNIVYRGNCHCGRYRYELSLPGEIGSATSCTCSVCLKKGYLWLAPPEGSFRVVRDDGNLEEYTSKSLRDKFCNHCGTGVIGQHTAGPLRGQFAVNVRAIQGVNPYNIKIAAIETKDEELEIQQLEKTEPTAHHVFSCHCGNVKAELLVRIQDQEVKEDNCSSCVRNAYIGVYPTKDQVRILGREHGFEYAGLKADLGGPKMGGTVHCKTCGVFVFTNIHGPPITVFDRLPPERKAYALEVYHKNMSLQPLNVRAIEGFQLLSKAIGIAQSDEGTEGYSQLLEPWEGASDAE</sequence>
<dbReference type="PANTHER" id="PTHR28620">
    <property type="entry name" value="CENTROMERE PROTEIN V"/>
    <property type="match status" value="1"/>
</dbReference>
<dbReference type="PANTHER" id="PTHR28620:SF1">
    <property type="entry name" value="CENP-V_GFA DOMAIN-CONTAINING PROTEIN"/>
    <property type="match status" value="1"/>
</dbReference>
<dbReference type="GO" id="GO:0016846">
    <property type="term" value="F:carbon-sulfur lyase activity"/>
    <property type="evidence" value="ECO:0007669"/>
    <property type="project" value="InterPro"/>
</dbReference>
<dbReference type="Gene3D" id="2.170.150.70">
    <property type="match status" value="2"/>
</dbReference>
<proteinExistence type="inferred from homology"/>
<keyword evidence="2" id="KW-0479">Metal-binding</keyword>
<dbReference type="AlphaFoldDB" id="A0AAD9SA03"/>
<dbReference type="InterPro" id="IPR052355">
    <property type="entry name" value="CENP-V-like"/>
</dbReference>
<dbReference type="InterPro" id="IPR011057">
    <property type="entry name" value="Mss4-like_sf"/>
</dbReference>
<comment type="caution">
    <text evidence="5">The sequence shown here is derived from an EMBL/GenBank/DDBJ whole genome shotgun (WGS) entry which is preliminary data.</text>
</comment>
<evidence type="ECO:0000256" key="1">
    <source>
        <dbReference type="ARBA" id="ARBA00005495"/>
    </source>
</evidence>
<comment type="similarity">
    <text evidence="1">Belongs to the Gfa family.</text>
</comment>
<organism evidence="5 6">
    <name type="scientific">Phomopsis amygdali</name>
    <name type="common">Fusicoccum amygdali</name>
    <dbReference type="NCBI Taxonomy" id="1214568"/>
    <lineage>
        <taxon>Eukaryota</taxon>
        <taxon>Fungi</taxon>
        <taxon>Dikarya</taxon>
        <taxon>Ascomycota</taxon>
        <taxon>Pezizomycotina</taxon>
        <taxon>Sordariomycetes</taxon>
        <taxon>Sordariomycetidae</taxon>
        <taxon>Diaporthales</taxon>
        <taxon>Diaporthaceae</taxon>
        <taxon>Diaporthe</taxon>
    </lineage>
</organism>
<gene>
    <name evidence="5" type="ORF">N8I77_009538</name>
</gene>
<name>A0AAD9SA03_PHOAM</name>
<dbReference type="SUPFAM" id="SSF51316">
    <property type="entry name" value="Mss4-like"/>
    <property type="match status" value="2"/>
</dbReference>
<dbReference type="Pfam" id="PF04828">
    <property type="entry name" value="GFA"/>
    <property type="match status" value="1"/>
</dbReference>
<feature type="domain" description="CENP-V/GFA" evidence="4">
    <location>
        <begin position="9"/>
        <end position="129"/>
    </location>
</feature>
<dbReference type="EMBL" id="JAUJFL010000005">
    <property type="protein sequence ID" value="KAK2603054.1"/>
    <property type="molecule type" value="Genomic_DNA"/>
</dbReference>
<keyword evidence="6" id="KW-1185">Reference proteome</keyword>
<evidence type="ECO:0000256" key="3">
    <source>
        <dbReference type="ARBA" id="ARBA00022833"/>
    </source>
</evidence>
<dbReference type="PROSITE" id="PS51891">
    <property type="entry name" value="CENP_V_GFA"/>
    <property type="match status" value="1"/>
</dbReference>
<dbReference type="Proteomes" id="UP001265746">
    <property type="component" value="Unassembled WGS sequence"/>
</dbReference>
<evidence type="ECO:0000313" key="5">
    <source>
        <dbReference type="EMBL" id="KAK2603054.1"/>
    </source>
</evidence>
<protein>
    <recommendedName>
        <fullName evidence="4">CENP-V/GFA domain-containing protein</fullName>
    </recommendedName>
</protein>
<reference evidence="5" key="1">
    <citation type="submission" date="2023-06" db="EMBL/GenBank/DDBJ databases">
        <authorList>
            <person name="Noh H."/>
        </authorList>
    </citation>
    <scope>NUCLEOTIDE SEQUENCE</scope>
    <source>
        <strain evidence="5">DUCC20226</strain>
    </source>
</reference>
<evidence type="ECO:0000256" key="2">
    <source>
        <dbReference type="ARBA" id="ARBA00022723"/>
    </source>
</evidence>